<dbReference type="Proteomes" id="UP000650628">
    <property type="component" value="Unassembled WGS sequence"/>
</dbReference>
<dbReference type="InterPro" id="IPR007391">
    <property type="entry name" value="Vancomycin_resist_VanW"/>
</dbReference>
<keyword evidence="2" id="KW-0812">Transmembrane</keyword>
<keyword evidence="2" id="KW-1133">Transmembrane helix</keyword>
<feature type="transmembrane region" description="Helical" evidence="2">
    <location>
        <begin position="99"/>
        <end position="117"/>
    </location>
</feature>
<organism evidence="3 4">
    <name type="scientific">Planotetraspora mira</name>
    <dbReference type="NCBI Taxonomy" id="58121"/>
    <lineage>
        <taxon>Bacteria</taxon>
        <taxon>Bacillati</taxon>
        <taxon>Actinomycetota</taxon>
        <taxon>Actinomycetes</taxon>
        <taxon>Streptosporangiales</taxon>
        <taxon>Streptosporangiaceae</taxon>
        <taxon>Planotetraspora</taxon>
    </lineage>
</organism>
<dbReference type="InterPro" id="IPR052913">
    <property type="entry name" value="Glycopeptide_resist_protein"/>
</dbReference>
<keyword evidence="4" id="KW-1185">Reference proteome</keyword>
<dbReference type="AlphaFoldDB" id="A0A8J3TWK4"/>
<evidence type="ECO:0000256" key="1">
    <source>
        <dbReference type="SAM" id="MobiDB-lite"/>
    </source>
</evidence>
<sequence>MRNAGASIDPPTDPLSAVPASDPPKKHPVRSNASSLPPGVSADIFGERSAHPTPGPSASKQGSSLPPPASPVELWPVVDTTVIEEPVALEPEPEPKRRTLRYTIVGLVVLLLLAYLIPAISMSSRILPGTLVLGVDIGGQSTSDAVLSLQEKLYTQTRSPIVVRQGTHRIPVDPNEAGLQFDAEATVRQAPTGFPTPAQVLGSIFGGRHLAPVVSVDQVKLEAAVAKDIGASLEDPAQEGDVTFKGTTPVPVYPHPGNGIDKTVVARDIQRAYLSPNVTVMAAAVKDDPQVDRAAVQRAVTWAKRAVSEPITLTVGAKSVQLPPATLAGHLSFVPEGHSLKPRFDAAAAAVGFEHRLVAAEAGARNATFTIEDGKPVLVHARAGKRVDTGRLGVDVIAAMEGGSRTVPVTLVSAPPVVTDDDAAKMGVKEKVGEFTTSYACCQPRVADIQAAARVLNTHLVKPGETFSFNEFVGRRDAAGGFSGVALPTSIRGKAGSDVAGMTQVATTMLNAVMRAGMADVERTAPDVYMPQYPAGMDATVSYPEPDLKWTNASPYGVLIQASASDTSLTISLWSTQRYDVQISGPVKSRFLHAAPVEGAGPDCVPVPEQLGFTAEVTRVIRREGKADDRQSFTTVYRPQAEITCPAPPA</sequence>
<accession>A0A8J3TWK4</accession>
<feature type="region of interest" description="Disordered" evidence="1">
    <location>
        <begin position="1"/>
        <end position="71"/>
    </location>
</feature>
<reference evidence="3 4" key="1">
    <citation type="submission" date="2021-01" db="EMBL/GenBank/DDBJ databases">
        <title>Whole genome shotgun sequence of Planotetraspora mira NBRC 15435.</title>
        <authorList>
            <person name="Komaki H."/>
            <person name="Tamura T."/>
        </authorList>
    </citation>
    <scope>NUCLEOTIDE SEQUENCE [LARGE SCALE GENOMIC DNA]</scope>
    <source>
        <strain evidence="3 4">NBRC 15435</strain>
    </source>
</reference>
<name>A0A8J3TWK4_9ACTN</name>
<evidence type="ECO:0000313" key="4">
    <source>
        <dbReference type="Proteomes" id="UP000650628"/>
    </source>
</evidence>
<evidence type="ECO:0000256" key="2">
    <source>
        <dbReference type="SAM" id="Phobius"/>
    </source>
</evidence>
<proteinExistence type="predicted"/>
<evidence type="ECO:0000313" key="3">
    <source>
        <dbReference type="EMBL" id="GII31724.1"/>
    </source>
</evidence>
<keyword evidence="2" id="KW-0472">Membrane</keyword>
<gene>
    <name evidence="3" type="ORF">Pmi06nite_51660</name>
</gene>
<dbReference type="PANTHER" id="PTHR35788:SF1">
    <property type="entry name" value="EXPORTED PROTEIN"/>
    <property type="match status" value="1"/>
</dbReference>
<dbReference type="PANTHER" id="PTHR35788">
    <property type="entry name" value="EXPORTED PROTEIN-RELATED"/>
    <property type="match status" value="1"/>
</dbReference>
<dbReference type="EMBL" id="BOOO01000030">
    <property type="protein sequence ID" value="GII31724.1"/>
    <property type="molecule type" value="Genomic_DNA"/>
</dbReference>
<dbReference type="RefSeq" id="WP_203955639.1">
    <property type="nucleotide sequence ID" value="NZ_BOOO01000030.1"/>
</dbReference>
<comment type="caution">
    <text evidence="3">The sequence shown here is derived from an EMBL/GenBank/DDBJ whole genome shotgun (WGS) entry which is preliminary data.</text>
</comment>
<dbReference type="Pfam" id="PF04294">
    <property type="entry name" value="VanW"/>
    <property type="match status" value="1"/>
</dbReference>
<protein>
    <submittedName>
        <fullName evidence="3">Vanomycin resistance protein VanB</fullName>
    </submittedName>
</protein>